<name>A0A6V8N495_9BACT</name>
<keyword evidence="3" id="KW-1185">Reference proteome</keyword>
<evidence type="ECO:0000313" key="2">
    <source>
        <dbReference type="EMBL" id="GFO66794.1"/>
    </source>
</evidence>
<dbReference type="AlphaFoldDB" id="A0A6V8N495"/>
<comment type="caution">
    <text evidence="2">The sequence shown here is derived from an EMBL/GenBank/DDBJ whole genome shotgun (WGS) entry which is preliminary data.</text>
</comment>
<keyword evidence="1" id="KW-1133">Transmembrane helix</keyword>
<feature type="transmembrane region" description="Helical" evidence="1">
    <location>
        <begin position="76"/>
        <end position="98"/>
    </location>
</feature>
<keyword evidence="1" id="KW-0812">Transmembrane</keyword>
<dbReference type="EMBL" id="BLXZ01000001">
    <property type="protein sequence ID" value="GFO66794.1"/>
    <property type="molecule type" value="Genomic_DNA"/>
</dbReference>
<reference evidence="3" key="1">
    <citation type="submission" date="2020-06" db="EMBL/GenBank/DDBJ databases">
        <title>Draft genomic sequecing of Geomonas sp. Red745.</title>
        <authorList>
            <person name="Itoh H."/>
            <person name="Xu Z.X."/>
            <person name="Ushijima N."/>
            <person name="Masuda Y."/>
            <person name="Shiratori Y."/>
            <person name="Senoo K."/>
        </authorList>
    </citation>
    <scope>NUCLEOTIDE SEQUENCE [LARGE SCALE GENOMIC DNA]</scope>
    <source>
        <strain evidence="3">Red745</strain>
    </source>
</reference>
<dbReference type="Proteomes" id="UP000587586">
    <property type="component" value="Unassembled WGS sequence"/>
</dbReference>
<sequence length="109" mass="11672">MSNAANNLSIYLIVLCNALCHAMLIWRLKLDTASKLRFCALGGGIPLAVILAMRLMVAIGVMHARVAEQGMLERSITMLGSVLLLAGPFLATGAALMYRRRSQVEVSAG</sequence>
<evidence type="ECO:0000313" key="3">
    <source>
        <dbReference type="Proteomes" id="UP000587586"/>
    </source>
</evidence>
<accession>A0A6V8N495</accession>
<proteinExistence type="predicted"/>
<evidence type="ECO:0000256" key="1">
    <source>
        <dbReference type="SAM" id="Phobius"/>
    </source>
</evidence>
<organism evidence="2 3">
    <name type="scientific">Geomonas limicola</name>
    <dbReference type="NCBI Taxonomy" id="2740186"/>
    <lineage>
        <taxon>Bacteria</taxon>
        <taxon>Pseudomonadati</taxon>
        <taxon>Thermodesulfobacteriota</taxon>
        <taxon>Desulfuromonadia</taxon>
        <taxon>Geobacterales</taxon>
        <taxon>Geobacteraceae</taxon>
        <taxon>Geomonas</taxon>
    </lineage>
</organism>
<keyword evidence="1" id="KW-0472">Membrane</keyword>
<gene>
    <name evidence="2" type="ORF">GMLC_03730</name>
</gene>
<protein>
    <submittedName>
        <fullName evidence="2">Uncharacterized protein</fullName>
    </submittedName>
</protein>
<feature type="transmembrane region" description="Helical" evidence="1">
    <location>
        <begin position="6"/>
        <end position="26"/>
    </location>
</feature>
<dbReference type="RefSeq" id="WP_183359328.1">
    <property type="nucleotide sequence ID" value="NZ_BLXZ01000001.1"/>
</dbReference>
<feature type="transmembrane region" description="Helical" evidence="1">
    <location>
        <begin position="38"/>
        <end position="64"/>
    </location>
</feature>